<dbReference type="EMBL" id="CP003731">
    <property type="protein sequence ID" value="AFO51678.1"/>
    <property type="molecule type" value="Genomic_DNA"/>
</dbReference>
<comment type="subunit">
    <text evidence="2">Monomer.</text>
</comment>
<keyword evidence="10" id="KW-1185">Reference proteome</keyword>
<keyword evidence="9" id="KW-0030">Aminoacyl-tRNA synthetase</keyword>
<dbReference type="InterPro" id="IPR032678">
    <property type="entry name" value="tRNA-synt_1_cat_dom"/>
</dbReference>
<dbReference type="PATRIC" id="fig|1212765.3.peg.123"/>
<reference evidence="9 10" key="1">
    <citation type="journal article" date="2012" name="J. Bacteriol.">
        <title>Genome Sequence of "Candidatus Mycoplasma haemolamae" Strain Purdue, a Red Blood Cell Pathogen of Alpacas (Vicugna pacos) and Llamas (Lama glama).</title>
        <authorList>
            <person name="Guimaraes A.M."/>
            <person name="Toth B."/>
            <person name="Santos A.P."/>
            <person name="do Nascimento N.C."/>
            <person name="Kritchevsky J.E."/>
            <person name="Messick J.B."/>
        </authorList>
    </citation>
    <scope>NUCLEOTIDE SEQUENCE [LARGE SCALE GENOMIC DNA]</scope>
    <source>
        <strain evidence="9 10">Purdue</strain>
    </source>
</reference>
<name>I7BIM8_MYCHA</name>
<feature type="domain" description="tRNA synthetases class I catalytic" evidence="8">
    <location>
        <begin position="18"/>
        <end position="298"/>
    </location>
</feature>
<dbReference type="GO" id="GO:0004817">
    <property type="term" value="F:cysteine-tRNA ligase activity"/>
    <property type="evidence" value="ECO:0007669"/>
    <property type="project" value="TreeGrafter"/>
</dbReference>
<evidence type="ECO:0000256" key="4">
    <source>
        <dbReference type="ARBA" id="ARBA00022723"/>
    </source>
</evidence>
<dbReference type="PANTHER" id="PTHR10890:SF3">
    <property type="entry name" value="CYSTEINE--TRNA LIGASE, CYTOPLASMIC"/>
    <property type="match status" value="1"/>
</dbReference>
<evidence type="ECO:0000256" key="2">
    <source>
        <dbReference type="ARBA" id="ARBA00011245"/>
    </source>
</evidence>
<evidence type="ECO:0000256" key="6">
    <source>
        <dbReference type="ARBA" id="ARBA00022833"/>
    </source>
</evidence>
<keyword evidence="6" id="KW-0862">Zinc</keyword>
<dbReference type="PANTHER" id="PTHR10890">
    <property type="entry name" value="CYSTEINYL-TRNA SYNTHETASE"/>
    <property type="match status" value="1"/>
</dbReference>
<dbReference type="Proteomes" id="UP000006502">
    <property type="component" value="Chromosome"/>
</dbReference>
<dbReference type="KEGG" id="mhl:MHLP_00490"/>
<dbReference type="STRING" id="1212765.MHLP_00490"/>
<dbReference type="GO" id="GO:0046872">
    <property type="term" value="F:metal ion binding"/>
    <property type="evidence" value="ECO:0007669"/>
    <property type="project" value="UniProtKB-KW"/>
</dbReference>
<organism evidence="9 10">
    <name type="scientific">Mycoplasma haematolamae (strain Purdue)</name>
    <dbReference type="NCBI Taxonomy" id="1212765"/>
    <lineage>
        <taxon>Bacteria</taxon>
        <taxon>Bacillati</taxon>
        <taxon>Mycoplasmatota</taxon>
        <taxon>Mollicutes</taxon>
        <taxon>Mycoplasmataceae</taxon>
        <taxon>Mycoplasma</taxon>
    </lineage>
</organism>
<dbReference type="SUPFAM" id="SSF52374">
    <property type="entry name" value="Nucleotidylyl transferase"/>
    <property type="match status" value="1"/>
</dbReference>
<dbReference type="HOGENOM" id="CLU_013528_0_0_14"/>
<dbReference type="InterPro" id="IPR014729">
    <property type="entry name" value="Rossmann-like_a/b/a_fold"/>
</dbReference>
<accession>I7BIM8</accession>
<dbReference type="GO" id="GO:0006423">
    <property type="term" value="P:cysteinyl-tRNA aminoacylation"/>
    <property type="evidence" value="ECO:0007669"/>
    <property type="project" value="TreeGrafter"/>
</dbReference>
<dbReference type="Gene3D" id="3.40.50.620">
    <property type="entry name" value="HUPs"/>
    <property type="match status" value="1"/>
</dbReference>
<evidence type="ECO:0000313" key="10">
    <source>
        <dbReference type="Proteomes" id="UP000006502"/>
    </source>
</evidence>
<keyword evidence="5" id="KW-0547">Nucleotide-binding</keyword>
<sequence>MKLYLHDSLGDQRKYLPEKEKITIYVCGPTLYNKLHLGNLRPIVTFDFLIRYLRELKIPYQYVQNLTDIDEKILNKAFKERREVKEITAEYTEHFYTILRELNIILPDIMPSVSENLSEIFAVIETLLNTGKAIWDKNTQSIKFLQPERDKTLNYFSPEGLSEADEADFVLWKENNKTPFCFCSPWFEGIPGWHIECFAMMQKYFEFPLTIHGGGVDLKFPHHENVNLMSRSVFNREIANIWVHIGQVLNEQGKLSKSSNYSWTVDECAEKFSWNFLRYIFMKAKYHKPLTVTQQALDLWWSEWKSYEVALNYSEVTLLTNRLLSLEEFSPISNPDRYVIEQLEANLNLPEIVSWLEKLKLSLLSSIKDKNFREIRKLRDSLEYHLKWLGFKVPKLSTEDRMEAEEWFSLLSKKDYKNADVLRGKLVLKGILP</sequence>
<evidence type="ECO:0000313" key="9">
    <source>
        <dbReference type="EMBL" id="AFO51678.1"/>
    </source>
</evidence>
<keyword evidence="4" id="KW-0479">Metal-binding</keyword>
<comment type="cofactor">
    <cofactor evidence="1">
        <name>Zn(2+)</name>
        <dbReference type="ChEBI" id="CHEBI:29105"/>
    </cofactor>
</comment>
<reference evidence="10" key="2">
    <citation type="submission" date="2012-07" db="EMBL/GenBank/DDBJ databases">
        <title>Complete genome sequence of 'Candidatus Mycoplasma haemolamae'.</title>
        <authorList>
            <person name="Guimaraes A.M.S."/>
            <person name="Toth B."/>
            <person name="Santos A.P."/>
            <person name="Nascimento N.C."/>
            <person name="Sojka J.E."/>
            <person name="Messick J.B."/>
        </authorList>
    </citation>
    <scope>NUCLEOTIDE SEQUENCE [LARGE SCALE GENOMIC DNA]</scope>
    <source>
        <strain evidence="10">Purdue</strain>
    </source>
</reference>
<gene>
    <name evidence="9" type="ordered locus">MHLP_00490</name>
</gene>
<evidence type="ECO:0000256" key="7">
    <source>
        <dbReference type="ARBA" id="ARBA00022840"/>
    </source>
</evidence>
<evidence type="ECO:0000256" key="3">
    <source>
        <dbReference type="ARBA" id="ARBA00022598"/>
    </source>
</evidence>
<dbReference type="PRINTS" id="PR00983">
    <property type="entry name" value="TRNASYNTHCYS"/>
</dbReference>
<evidence type="ECO:0000256" key="5">
    <source>
        <dbReference type="ARBA" id="ARBA00022741"/>
    </source>
</evidence>
<dbReference type="AlphaFoldDB" id="I7BIM8"/>
<keyword evidence="7" id="KW-0067">ATP-binding</keyword>
<dbReference type="GO" id="GO:0005829">
    <property type="term" value="C:cytosol"/>
    <property type="evidence" value="ECO:0007669"/>
    <property type="project" value="TreeGrafter"/>
</dbReference>
<proteinExistence type="predicted"/>
<protein>
    <submittedName>
        <fullName evidence="9">Cysteinyl-tRNA synthetase</fullName>
    </submittedName>
</protein>
<evidence type="ECO:0000256" key="1">
    <source>
        <dbReference type="ARBA" id="ARBA00001947"/>
    </source>
</evidence>
<dbReference type="InterPro" id="IPR024909">
    <property type="entry name" value="Cys-tRNA/MSH_ligase"/>
</dbReference>
<dbReference type="SUPFAM" id="SSF47323">
    <property type="entry name" value="Anticodon-binding domain of a subclass of class I aminoacyl-tRNA synthetases"/>
    <property type="match status" value="1"/>
</dbReference>
<dbReference type="OrthoDB" id="9815130at2"/>
<dbReference type="GO" id="GO:0005524">
    <property type="term" value="F:ATP binding"/>
    <property type="evidence" value="ECO:0007669"/>
    <property type="project" value="UniProtKB-KW"/>
</dbReference>
<evidence type="ECO:0000259" key="8">
    <source>
        <dbReference type="Pfam" id="PF01406"/>
    </source>
</evidence>
<keyword evidence="3" id="KW-0436">Ligase</keyword>
<dbReference type="Pfam" id="PF01406">
    <property type="entry name" value="tRNA-synt_1e"/>
    <property type="match status" value="1"/>
</dbReference>
<dbReference type="InterPro" id="IPR009080">
    <property type="entry name" value="tRNAsynth_Ia_anticodon-bd"/>
</dbReference>